<dbReference type="Proteomes" id="UP001649230">
    <property type="component" value="Chromosome"/>
</dbReference>
<dbReference type="EMBL" id="CP090978">
    <property type="protein sequence ID" value="UJF33960.1"/>
    <property type="molecule type" value="Genomic_DNA"/>
</dbReference>
<organism evidence="2 3">
    <name type="scientific">Paenibacillus hexagrammi</name>
    <dbReference type="NCBI Taxonomy" id="2908839"/>
    <lineage>
        <taxon>Bacteria</taxon>
        <taxon>Bacillati</taxon>
        <taxon>Bacillota</taxon>
        <taxon>Bacilli</taxon>
        <taxon>Bacillales</taxon>
        <taxon>Paenibacillaceae</taxon>
        <taxon>Paenibacillus</taxon>
    </lineage>
</organism>
<name>A0ABY3SKQ3_9BACL</name>
<evidence type="ECO:0000256" key="1">
    <source>
        <dbReference type="SAM" id="SignalP"/>
    </source>
</evidence>
<keyword evidence="1" id="KW-0732">Signal</keyword>
<evidence type="ECO:0000313" key="2">
    <source>
        <dbReference type="EMBL" id="UJF33960.1"/>
    </source>
</evidence>
<dbReference type="RefSeq" id="WP_235120351.1">
    <property type="nucleotide sequence ID" value="NZ_CP090978.1"/>
</dbReference>
<proteinExistence type="predicted"/>
<accession>A0ABY3SKQ3</accession>
<feature type="chain" id="PRO_5046171483" evidence="1">
    <location>
        <begin position="30"/>
        <end position="240"/>
    </location>
</feature>
<protein>
    <submittedName>
        <fullName evidence="2">Uncharacterized protein</fullName>
    </submittedName>
</protein>
<reference evidence="2 3" key="1">
    <citation type="journal article" date="2024" name="Int. J. Syst. Evol. Microbiol.">
        <title>Paenibacillus hexagrammi sp. nov., a novel bacterium isolated from the gut content of Hexagrammos agrammus.</title>
        <authorList>
            <person name="Jung H.K."/>
            <person name="Kim D.G."/>
            <person name="Zin H."/>
            <person name="Park J."/>
            <person name="Jung H."/>
            <person name="Kim Y.O."/>
            <person name="Kong H.J."/>
            <person name="Kim J.W."/>
            <person name="Kim Y.S."/>
        </authorList>
    </citation>
    <scope>NUCLEOTIDE SEQUENCE [LARGE SCALE GENOMIC DNA]</scope>
    <source>
        <strain evidence="2 3">YPD9-1</strain>
    </source>
</reference>
<evidence type="ECO:0000313" key="3">
    <source>
        <dbReference type="Proteomes" id="UP001649230"/>
    </source>
</evidence>
<sequence>MRNIKTIAVTALVGVALASSSIGGSTVNAQEVPIVKRNVTVKIAPEISDKVSQKVIDQLTKSLPAGATLTIRSVIDAPRSVSPMMFSTYINKVKQVTDWDVVGQAKFVRSVARGSSIKLTSSEVVKLTDQSRVKDTIGVTSSVSATNGVLSASETANASSEMETSLTRELTFTFTTERTYSGPPQTDTLHNSTSYYITPIYNRGTWSIEQYGYFSGNYEGTVYGNYTEPVRYIDWSVDTN</sequence>
<feature type="signal peptide" evidence="1">
    <location>
        <begin position="1"/>
        <end position="29"/>
    </location>
</feature>
<keyword evidence="3" id="KW-1185">Reference proteome</keyword>
<gene>
    <name evidence="2" type="ORF">L0M14_01550</name>
</gene>